<dbReference type="GO" id="GO:1990116">
    <property type="term" value="P:ribosome-associated ubiquitin-dependent protein catabolic process"/>
    <property type="evidence" value="ECO:0007669"/>
    <property type="project" value="UniProtKB-UniRule"/>
</dbReference>
<dbReference type="InterPro" id="IPR016024">
    <property type="entry name" value="ARM-type_fold"/>
</dbReference>
<evidence type="ECO:0000256" key="2">
    <source>
        <dbReference type="SAM" id="MobiDB-lite"/>
    </source>
</evidence>
<sequence>MGGKNKQRTKGNLRPSNSGRAAELLAKEKGTVPGFIGFGTSQSDLGYVPAIQGAEEIDSLVDSDFRMVLRKLSKKDVTTKLKAMQEFGTMCTERETEIVKGVLPYWPRIFCKISLDHDRRVREATQQAFEKLILKVKKQLAPYLKSLMGYWLMAQCDTYTPAASAAKDAFEAAFPPSKQSEAIAFCKDEIASVLHDHLIKETPDTLSDPQTVPEEEREAKFYRVVTCSLLALKKLLCLLPDNEIDSLEEKFKSLLSQNKFWKYGKHSVPQIRSAYFELVSALCQRIPQLMKDEASKVSPSVLLSIDDSDPIVCPALWEAVLYTLTTIEDCWLHVNAKKSVFPKLSAVVREGGRGLATVIFPYLLPFISKLPQTITDPKLDFFKNFLTSLVTGLSAERIKTSISECSAVISAFFECVRFIMQQNLGEEDIEEMLVNDQLIPFIDTVLEDPRLQDGELFNHLAETLSSWEAKADTEKGDKAAYNLEKVLLKFWERLSAVCVDKIDEPEADAKSVQGVSSLLQVLQKPKSALKSNKKKVCKVRFADELPENNKENEKCVSSEGENSEGSELIAESSLTHNYSHLLSPLRKKPLEDLVCKLAEMSINYVNEQKSEQHLKFLSTLLDSFSSTQVFKMLVGDTEPNVAKDKPLEIVKLVQKNPAVQFLYHKLIGWLNEDQRKDADFLVDILYSALRCCDSNMERKDVLDDLTEACSSSDKHALVTAWLKGDVLGEKLVTLGDHLCNKDLESTVSSEPFFSERWSLLSLILSQHVKDDYLIGEIYVKRIIIKLHETLSKAKKLSEGENKDSSMSFICDVVYNYFSSAKGCSLMPSSEDLLLTLFQLCAESKEKTHLPAFMKRPWSSRVHIQKATNHHKDVTLQKQCMPVCPYNLEVGRCVQAKLGLDAELVNTAPNTLRRTYSAHSQTDPCVSCPCCGEMILTENNKLLHARTGDSLVCKLKNTWISGVNLLVHQTGNIYEQSTFLRLSAMWLKNQVQCSSLDIKSLQLLLCTVEDLLNTFLESEDTSLLGVYIGSVMPHNSEWEKMRQSLPMQWLHRPLLEGRLSLNYECFKTDDKEPDTKKLPSHLCTSALLSKMILVALKKEIVLENNELEKIIAELLYSLQWYEELDNPPIFLTGFCEMLQKMNITYDSLCGLGSTSGLLQLLFNRSMENGTLWSLIIAKLILSRSISSEEVKRHYRRKESFFPLTEGNMHTIQSLCPFLSKEDKKEFIAQCIPALLAWTKEDLWRTNGGFGHLAIFNSCLQTRSIDDGELLHGILKILISWKKDHEDIFLFKVSPEILGVNIEIMRFLSLFLKYCSSPLAESEWDFIMCSMLAWLETTNENQALYSVPLVQLFACVSFDLACELSAFFDSATLDTIGNLPANLISEWKDFFSQGIHSLLLPLLASKERKESKDTSETSFQNAMLKPMCETLTYIPKDQLLSHKLPARLMAGQKTNFPEYLQTLLNTLAPLLLFRARPVQIAVYHMLYKLMPELPQYDQDNLKSYGDEEEEPALSPPAVLMSLLSTQEDLLENILGCIPVGQIVTIKPLSEDFCYVLGYLLTWKLILTFFKAASSQLRALYSMYLRKTKSLNKLLYHLFRLMPENPTYSETAAELSNKDPKTFFTEELQLNIRETATLPYHIPHLACSVYHMTLKDLPAMVRLWWNSSEKRVFNIVDRFTSKYVSNVLSFQEISSVQTSTQLFNGMTVKARATTREVMATYTIEDIVIELIIQLPSNYPLGSITVESGKRVGVAVQQWRNWMLQLSTYLTHQNGSIMEGLALWKNNVDKRFEGVEDCMICFSVIHGFNYSLPKKACRTCKKKFHSACLEKTRSGEVRDHSAPDTNTEWIKADPATCISRIQGKRAFKGFRRPVTNPADAASSWGGRRQPWARPLTASSQEVRASPVGTLAFLAPRELRRRRLQRVQQQECILRGLVHIAEGAAPHVSMQRRGEARRRHLPCRHPMRMRQAPSRKCASARAQAVGAGRGGGPQDLILIVSKWS</sequence>
<feature type="domain" description="E3 ubiquitin-protein ligase listerin ubiquitin conjugating" evidence="5">
    <location>
        <begin position="1703"/>
        <end position="1787"/>
    </location>
</feature>
<keyword evidence="1" id="KW-0862">Zinc</keyword>
<comment type="pathway">
    <text evidence="1">Protein modification; protein ubiquitination.</text>
</comment>
<comment type="similarity">
    <text evidence="1">Belongs to the LTN1 family.</text>
</comment>
<protein>
    <recommendedName>
        <fullName evidence="1">E3 ubiquitin-protein ligase listerin</fullName>
        <ecNumber evidence="1">2.3.2.27</ecNumber>
    </recommendedName>
    <alternativeName>
        <fullName evidence="1">RING-type E3 ubiquitin transferase listerin</fullName>
    </alternativeName>
</protein>
<dbReference type="GO" id="GO:0072344">
    <property type="term" value="P:rescue of stalled ribosome"/>
    <property type="evidence" value="ECO:0007669"/>
    <property type="project" value="UniProtKB-UniRule"/>
</dbReference>
<dbReference type="GO" id="GO:0043023">
    <property type="term" value="F:ribosomal large subunit binding"/>
    <property type="evidence" value="ECO:0007669"/>
    <property type="project" value="TreeGrafter"/>
</dbReference>
<comment type="catalytic activity">
    <reaction evidence="1">
        <text>S-ubiquitinyl-[E2 ubiquitin-conjugating enzyme]-L-cysteine + [acceptor protein]-L-lysine = [E2 ubiquitin-conjugating enzyme]-L-cysteine + N(6)-ubiquitinyl-[acceptor protein]-L-lysine.</text>
        <dbReference type="EC" id="2.3.2.27"/>
    </reaction>
</comment>
<organism evidence="7 8">
    <name type="scientific">Galemys pyrenaicus</name>
    <name type="common">Iberian desman</name>
    <name type="synonym">Pyrenean desman</name>
    <dbReference type="NCBI Taxonomy" id="202257"/>
    <lineage>
        <taxon>Eukaryota</taxon>
        <taxon>Metazoa</taxon>
        <taxon>Chordata</taxon>
        <taxon>Craniata</taxon>
        <taxon>Vertebrata</taxon>
        <taxon>Euteleostomi</taxon>
        <taxon>Mammalia</taxon>
        <taxon>Eutheria</taxon>
        <taxon>Laurasiatheria</taxon>
        <taxon>Eulipotyphla</taxon>
        <taxon>Talpidae</taxon>
        <taxon>Galemys</taxon>
    </lineage>
</organism>
<dbReference type="PANTHER" id="PTHR12389:SF0">
    <property type="entry name" value="E3 UBIQUITIN-PROTEIN LIGASE LISTERIN"/>
    <property type="match status" value="1"/>
</dbReference>
<dbReference type="InterPro" id="IPR011989">
    <property type="entry name" value="ARM-like"/>
</dbReference>
<dbReference type="InterPro" id="IPR054477">
    <property type="entry name" value="LTN1_E3_ligase_6th"/>
</dbReference>
<evidence type="ECO:0000256" key="1">
    <source>
        <dbReference type="RuleBase" id="RU367090"/>
    </source>
</evidence>
<dbReference type="Pfam" id="PF24618">
    <property type="entry name" value="LTN1_E3_ligase_5th"/>
    <property type="match status" value="1"/>
</dbReference>
<dbReference type="InterPro" id="IPR054478">
    <property type="entry name" value="LTN1_UBC"/>
</dbReference>
<feature type="domain" description="E3 ubiquitin-protein ligase listerin HEAT repeat region" evidence="4">
    <location>
        <begin position="1459"/>
        <end position="1694"/>
    </location>
</feature>
<gene>
    <name evidence="7" type="ORF">J0S82_004411</name>
</gene>
<comment type="function">
    <text evidence="1">E3 ubiquitin-protein ligase. Component of the ribosome quality control complex (RQC), a ribosome-associated complex that mediates ubiquitination and extraction of incompletely synthesized nascent chains for proteasomal degradation.</text>
</comment>
<evidence type="ECO:0000259" key="6">
    <source>
        <dbReference type="Pfam" id="PF24618"/>
    </source>
</evidence>
<evidence type="ECO:0000259" key="5">
    <source>
        <dbReference type="Pfam" id="PF23009"/>
    </source>
</evidence>
<feature type="region of interest" description="Disordered" evidence="2">
    <location>
        <begin position="1873"/>
        <end position="1896"/>
    </location>
</feature>
<dbReference type="Gene3D" id="3.30.40.10">
    <property type="entry name" value="Zinc/RING finger domain, C3HC4 (zinc finger)"/>
    <property type="match status" value="1"/>
</dbReference>
<dbReference type="Proteomes" id="UP000700334">
    <property type="component" value="Unassembled WGS sequence"/>
</dbReference>
<dbReference type="UniPathway" id="UPA00143"/>
<keyword evidence="1" id="KW-0863">Zinc-finger</keyword>
<dbReference type="SUPFAM" id="SSF48371">
    <property type="entry name" value="ARM repeat"/>
    <property type="match status" value="1"/>
</dbReference>
<comment type="subunit">
    <text evidence="1">Component of the ribosome quality control complex (RQC).</text>
</comment>
<accession>A0A8J6DRU9</accession>
<dbReference type="GO" id="GO:0005829">
    <property type="term" value="C:cytosol"/>
    <property type="evidence" value="ECO:0007669"/>
    <property type="project" value="UniProtKB-UniRule"/>
</dbReference>
<dbReference type="InterPro" id="IPR056241">
    <property type="entry name" value="LTN1_HEAT_5th"/>
</dbReference>
<keyword evidence="1" id="KW-0808">Transferase</keyword>
<dbReference type="Pfam" id="PF23009">
    <property type="entry name" value="UBC_like"/>
    <property type="match status" value="1"/>
</dbReference>
<dbReference type="OrthoDB" id="6108at2759"/>
<keyword evidence="8" id="KW-1185">Reference proteome</keyword>
<proteinExistence type="inferred from homology"/>
<dbReference type="GO" id="GO:0061630">
    <property type="term" value="F:ubiquitin protein ligase activity"/>
    <property type="evidence" value="ECO:0007669"/>
    <property type="project" value="UniProtKB-UniRule"/>
</dbReference>
<dbReference type="InterPro" id="IPR054476">
    <property type="entry name" value="Ltn1_N"/>
</dbReference>
<comment type="caution">
    <text evidence="7">The sequence shown here is derived from an EMBL/GenBank/DDBJ whole genome shotgun (WGS) entry which is preliminary data.</text>
</comment>
<name>A0A8J6DRU9_GALPY</name>
<keyword evidence="1" id="KW-0479">Metal-binding</keyword>
<dbReference type="EMBL" id="JAGFMF010011629">
    <property type="protein sequence ID" value="KAG8518481.1"/>
    <property type="molecule type" value="Genomic_DNA"/>
</dbReference>
<dbReference type="Gene3D" id="1.25.10.10">
    <property type="entry name" value="Leucine-rich Repeat Variant"/>
    <property type="match status" value="1"/>
</dbReference>
<dbReference type="GO" id="GO:0008270">
    <property type="term" value="F:zinc ion binding"/>
    <property type="evidence" value="ECO:0007669"/>
    <property type="project" value="UniProtKB-KW"/>
</dbReference>
<dbReference type="FunFam" id="1.25.10.10:FF:001251">
    <property type="entry name" value="Predicted protein"/>
    <property type="match status" value="1"/>
</dbReference>
<dbReference type="GO" id="GO:1990112">
    <property type="term" value="C:RQC complex"/>
    <property type="evidence" value="ECO:0007669"/>
    <property type="project" value="UniProtKB-UniRule"/>
</dbReference>
<evidence type="ECO:0000259" key="4">
    <source>
        <dbReference type="Pfam" id="PF22999"/>
    </source>
</evidence>
<dbReference type="GO" id="GO:0016567">
    <property type="term" value="P:protein ubiquitination"/>
    <property type="evidence" value="ECO:0007669"/>
    <property type="project" value="UniProtKB-UniPathway"/>
</dbReference>
<dbReference type="PANTHER" id="PTHR12389">
    <property type="entry name" value="ZINC FINGER PROTEIN 294"/>
    <property type="match status" value="1"/>
</dbReference>
<feature type="domain" description="E3 ubiquitin-protein ligase listerin N-terminal" evidence="3">
    <location>
        <begin position="61"/>
        <end position="370"/>
    </location>
</feature>
<dbReference type="Pfam" id="PF22958">
    <property type="entry name" value="Ltn1_1st"/>
    <property type="match status" value="1"/>
</dbReference>
<reference evidence="7" key="1">
    <citation type="journal article" date="2021" name="Evol. Appl.">
        <title>The genome of the Pyrenean desman and the effects of bottlenecks and inbreeding on the genomic landscape of an endangered species.</title>
        <authorList>
            <person name="Escoda L."/>
            <person name="Castresana J."/>
        </authorList>
    </citation>
    <scope>NUCLEOTIDE SEQUENCE</scope>
    <source>
        <strain evidence="7">IBE-C5619</strain>
    </source>
</reference>
<evidence type="ECO:0000259" key="3">
    <source>
        <dbReference type="Pfam" id="PF22958"/>
    </source>
</evidence>
<dbReference type="InterPro" id="IPR013083">
    <property type="entry name" value="Znf_RING/FYVE/PHD"/>
</dbReference>
<dbReference type="EC" id="2.3.2.27" evidence="1"/>
<evidence type="ECO:0000313" key="8">
    <source>
        <dbReference type="Proteomes" id="UP000700334"/>
    </source>
</evidence>
<dbReference type="Pfam" id="PF22999">
    <property type="entry name" value="LTN1_E3_ligase_6th"/>
    <property type="match status" value="1"/>
</dbReference>
<feature type="domain" description="E3 ubiquitin-protein ligase listerin HEAT-repeats region" evidence="6">
    <location>
        <begin position="1295"/>
        <end position="1423"/>
    </location>
</feature>
<evidence type="ECO:0000313" key="7">
    <source>
        <dbReference type="EMBL" id="KAG8518481.1"/>
    </source>
</evidence>
<dbReference type="InterPro" id="IPR039795">
    <property type="entry name" value="LTN1/Rkr1"/>
</dbReference>
<keyword evidence="1" id="KW-0833">Ubl conjugation pathway</keyword>